<comment type="caution">
    <text evidence="1">The sequence shown here is derived from an EMBL/GenBank/DDBJ whole genome shotgun (WGS) entry which is preliminary data.</text>
</comment>
<evidence type="ECO:0000313" key="2">
    <source>
        <dbReference type="Proteomes" id="UP001060085"/>
    </source>
</evidence>
<sequence>MERDGDFLLGDDSHPEVMLDCENSVSSSNLLLDNVGKVILTHDADGLSWTLVDTPSDDGLFCWRAKPFSNSETAVKFSDTYAVEMIDWGTMHECILASAGGCLLRHSSEMYRFAVRSIQKSKTHPSLWSPAVYIFGHKNLQTCQMWVNRINASLDMEPDRPKNLLVFVHPRSGKGNGCKTWEAVVPIFSQANVKTKVTVTERAGHAFDIMASMTNRELNSYDGVVAVGGDGLFNEILNGLLLSRHQVSYPMRPADVNHLVESDYTQSVNDGNNSESSDPGEDHSPLLMNSRHDGPQVTSLGSVDDSCQTETDPGFSLPHERFRFGIIPAGSTDAVVICTTGARDPITSALHIVLGKRVSLDVAQVVRWKITSSSKDEPYVRYAATFAGYGFYGDVITESEKYRWMGPKRYDYAGTKVFLQHRSYEAEVAYLDVDSENTSSTPERGPWISRMKAMCRLPKQANGGACYARCSVCNKKTIQTSIGSSAVAPYPKQSRWLKSRGRFHCVGAAVISCRNEKAPDGLVADAHLSDGFLHLILIKSCPRALYLWHLTEIARKGGNPLNFEFVEHHKTPTFVFTSHGKQSVWNVDGEILQAHQLSAQVFRGLVSIFGTGPEV</sequence>
<gene>
    <name evidence="1" type="ORF">M9H77_10631</name>
</gene>
<keyword evidence="2" id="KW-1185">Reference proteome</keyword>
<proteinExistence type="predicted"/>
<name>A0ACC0BCB7_CATRO</name>
<protein>
    <submittedName>
        <fullName evidence="1">Uncharacterized protein</fullName>
    </submittedName>
</protein>
<dbReference type="EMBL" id="CM044703">
    <property type="protein sequence ID" value="KAI5670267.1"/>
    <property type="molecule type" value="Genomic_DNA"/>
</dbReference>
<accession>A0ACC0BCB7</accession>
<reference evidence="2" key="1">
    <citation type="journal article" date="2023" name="Nat. Plants">
        <title>Single-cell RNA sequencing provides a high-resolution roadmap for understanding the multicellular compartmentation of specialized metabolism.</title>
        <authorList>
            <person name="Sun S."/>
            <person name="Shen X."/>
            <person name="Li Y."/>
            <person name="Li Y."/>
            <person name="Wang S."/>
            <person name="Li R."/>
            <person name="Zhang H."/>
            <person name="Shen G."/>
            <person name="Guo B."/>
            <person name="Wei J."/>
            <person name="Xu J."/>
            <person name="St-Pierre B."/>
            <person name="Chen S."/>
            <person name="Sun C."/>
        </authorList>
    </citation>
    <scope>NUCLEOTIDE SEQUENCE [LARGE SCALE GENOMIC DNA]</scope>
</reference>
<dbReference type="Proteomes" id="UP001060085">
    <property type="component" value="Linkage Group LG03"/>
</dbReference>
<evidence type="ECO:0000313" key="1">
    <source>
        <dbReference type="EMBL" id="KAI5670267.1"/>
    </source>
</evidence>
<organism evidence="1 2">
    <name type="scientific">Catharanthus roseus</name>
    <name type="common">Madagascar periwinkle</name>
    <name type="synonym">Vinca rosea</name>
    <dbReference type="NCBI Taxonomy" id="4058"/>
    <lineage>
        <taxon>Eukaryota</taxon>
        <taxon>Viridiplantae</taxon>
        <taxon>Streptophyta</taxon>
        <taxon>Embryophyta</taxon>
        <taxon>Tracheophyta</taxon>
        <taxon>Spermatophyta</taxon>
        <taxon>Magnoliopsida</taxon>
        <taxon>eudicotyledons</taxon>
        <taxon>Gunneridae</taxon>
        <taxon>Pentapetalae</taxon>
        <taxon>asterids</taxon>
        <taxon>lamiids</taxon>
        <taxon>Gentianales</taxon>
        <taxon>Apocynaceae</taxon>
        <taxon>Rauvolfioideae</taxon>
        <taxon>Vinceae</taxon>
        <taxon>Catharanthinae</taxon>
        <taxon>Catharanthus</taxon>
    </lineage>
</organism>